<evidence type="ECO:0000313" key="2">
    <source>
        <dbReference type="Proteomes" id="UP000821837"/>
    </source>
</evidence>
<evidence type="ECO:0000313" key="1">
    <source>
        <dbReference type="EMBL" id="KAH7961027.1"/>
    </source>
</evidence>
<reference evidence="1" key="2">
    <citation type="submission" date="2021-09" db="EMBL/GenBank/DDBJ databases">
        <authorList>
            <person name="Jia N."/>
            <person name="Wang J."/>
            <person name="Shi W."/>
            <person name="Du L."/>
            <person name="Sun Y."/>
            <person name="Zhan W."/>
            <person name="Jiang J."/>
            <person name="Wang Q."/>
            <person name="Zhang B."/>
            <person name="Ji P."/>
            <person name="Sakyi L.B."/>
            <person name="Cui X."/>
            <person name="Yuan T."/>
            <person name="Jiang B."/>
            <person name="Yang W."/>
            <person name="Lam T.T.-Y."/>
            <person name="Chang Q."/>
            <person name="Ding S."/>
            <person name="Wang X."/>
            <person name="Zhu J."/>
            <person name="Ruan X."/>
            <person name="Zhao L."/>
            <person name="Wei J."/>
            <person name="Que T."/>
            <person name="Du C."/>
            <person name="Cheng J."/>
            <person name="Dai P."/>
            <person name="Han X."/>
            <person name="Huang E."/>
            <person name="Gao Y."/>
            <person name="Liu J."/>
            <person name="Shao H."/>
            <person name="Ye R."/>
            <person name="Li L."/>
            <person name="Wei W."/>
            <person name="Wang X."/>
            <person name="Wang C."/>
            <person name="Huo Q."/>
            <person name="Li W."/>
            <person name="Guo W."/>
            <person name="Chen H."/>
            <person name="Chen S."/>
            <person name="Zhou L."/>
            <person name="Zhou L."/>
            <person name="Ni X."/>
            <person name="Tian J."/>
            <person name="Zhou Y."/>
            <person name="Sheng Y."/>
            <person name="Liu T."/>
            <person name="Pan Y."/>
            <person name="Xia L."/>
            <person name="Li J."/>
            <person name="Zhao F."/>
            <person name="Cao W."/>
        </authorList>
    </citation>
    <scope>NUCLEOTIDE SEQUENCE</scope>
    <source>
        <strain evidence="1">Rsan-2018</strain>
        <tissue evidence="1">Larvae</tissue>
    </source>
</reference>
<protein>
    <submittedName>
        <fullName evidence="1">Uncharacterized protein</fullName>
    </submittedName>
</protein>
<dbReference type="AlphaFoldDB" id="A0A9D4PZ79"/>
<name>A0A9D4PZ79_RHISA</name>
<comment type="caution">
    <text evidence="1">The sequence shown here is derived from an EMBL/GenBank/DDBJ whole genome shotgun (WGS) entry which is preliminary data.</text>
</comment>
<dbReference type="Proteomes" id="UP000821837">
    <property type="component" value="Chromosome 3"/>
</dbReference>
<proteinExistence type="predicted"/>
<accession>A0A9D4PZ79</accession>
<organism evidence="1 2">
    <name type="scientific">Rhipicephalus sanguineus</name>
    <name type="common">Brown dog tick</name>
    <name type="synonym">Ixodes sanguineus</name>
    <dbReference type="NCBI Taxonomy" id="34632"/>
    <lineage>
        <taxon>Eukaryota</taxon>
        <taxon>Metazoa</taxon>
        <taxon>Ecdysozoa</taxon>
        <taxon>Arthropoda</taxon>
        <taxon>Chelicerata</taxon>
        <taxon>Arachnida</taxon>
        <taxon>Acari</taxon>
        <taxon>Parasitiformes</taxon>
        <taxon>Ixodida</taxon>
        <taxon>Ixodoidea</taxon>
        <taxon>Ixodidae</taxon>
        <taxon>Rhipicephalinae</taxon>
        <taxon>Rhipicephalus</taxon>
        <taxon>Rhipicephalus</taxon>
    </lineage>
</organism>
<gene>
    <name evidence="1" type="ORF">HPB52_000786</name>
</gene>
<keyword evidence="2" id="KW-1185">Reference proteome</keyword>
<reference evidence="1" key="1">
    <citation type="journal article" date="2020" name="Cell">
        <title>Large-Scale Comparative Analyses of Tick Genomes Elucidate Their Genetic Diversity and Vector Capacities.</title>
        <authorList>
            <consortium name="Tick Genome and Microbiome Consortium (TIGMIC)"/>
            <person name="Jia N."/>
            <person name="Wang J."/>
            <person name="Shi W."/>
            <person name="Du L."/>
            <person name="Sun Y."/>
            <person name="Zhan W."/>
            <person name="Jiang J.F."/>
            <person name="Wang Q."/>
            <person name="Zhang B."/>
            <person name="Ji P."/>
            <person name="Bell-Sakyi L."/>
            <person name="Cui X.M."/>
            <person name="Yuan T.T."/>
            <person name="Jiang B.G."/>
            <person name="Yang W.F."/>
            <person name="Lam T.T."/>
            <person name="Chang Q.C."/>
            <person name="Ding S.J."/>
            <person name="Wang X.J."/>
            <person name="Zhu J.G."/>
            <person name="Ruan X.D."/>
            <person name="Zhao L."/>
            <person name="Wei J.T."/>
            <person name="Ye R.Z."/>
            <person name="Que T.C."/>
            <person name="Du C.H."/>
            <person name="Zhou Y.H."/>
            <person name="Cheng J.X."/>
            <person name="Dai P.F."/>
            <person name="Guo W.B."/>
            <person name="Han X.H."/>
            <person name="Huang E.J."/>
            <person name="Li L.F."/>
            <person name="Wei W."/>
            <person name="Gao Y.C."/>
            <person name="Liu J.Z."/>
            <person name="Shao H.Z."/>
            <person name="Wang X."/>
            <person name="Wang C.C."/>
            <person name="Yang T.C."/>
            <person name="Huo Q.B."/>
            <person name="Li W."/>
            <person name="Chen H.Y."/>
            <person name="Chen S.E."/>
            <person name="Zhou L.G."/>
            <person name="Ni X.B."/>
            <person name="Tian J.H."/>
            <person name="Sheng Y."/>
            <person name="Liu T."/>
            <person name="Pan Y.S."/>
            <person name="Xia L.Y."/>
            <person name="Li J."/>
            <person name="Zhao F."/>
            <person name="Cao W.C."/>
        </authorList>
    </citation>
    <scope>NUCLEOTIDE SEQUENCE</scope>
    <source>
        <strain evidence="1">Rsan-2018</strain>
    </source>
</reference>
<sequence length="63" mass="7290">MSTSRKAMNLPKYTGAEDDVPVDKWSRLFEAKAGNVAWSKQGRISEYLEGEAFRWYLTEIFDV</sequence>
<dbReference type="EMBL" id="JABSTV010001249">
    <property type="protein sequence ID" value="KAH7961027.1"/>
    <property type="molecule type" value="Genomic_DNA"/>
</dbReference>